<evidence type="ECO:0000259" key="7">
    <source>
        <dbReference type="Pfam" id="PF00155"/>
    </source>
</evidence>
<dbReference type="PROSITE" id="PS51318">
    <property type="entry name" value="TAT"/>
    <property type="match status" value="1"/>
</dbReference>
<proteinExistence type="inferred from homology"/>
<reference evidence="8 9" key="1">
    <citation type="submission" date="2016-06" db="EMBL/GenBank/DDBJ databases">
        <title>Complete genome sequence of a deep-branching marine Gamma Proteobacterium Woeseia oceani type strain XK5.</title>
        <authorList>
            <person name="Mu D."/>
            <person name="Du Z."/>
        </authorList>
    </citation>
    <scope>NUCLEOTIDE SEQUENCE [LARGE SCALE GENOMIC DNA]</scope>
    <source>
        <strain evidence="8 9">XK5</strain>
    </source>
</reference>
<dbReference type="Gene3D" id="3.90.1150.10">
    <property type="entry name" value="Aspartate Aminotransferase, domain 1"/>
    <property type="match status" value="1"/>
</dbReference>
<evidence type="ECO:0000256" key="5">
    <source>
        <dbReference type="ARBA" id="ARBA00037974"/>
    </source>
</evidence>
<dbReference type="Pfam" id="PF00155">
    <property type="entry name" value="Aminotran_1_2"/>
    <property type="match status" value="1"/>
</dbReference>
<dbReference type="InterPro" id="IPR015421">
    <property type="entry name" value="PyrdxlP-dep_Trfase_major"/>
</dbReference>
<dbReference type="EC" id="4.4.1.13" evidence="2"/>
<dbReference type="InterPro" id="IPR004839">
    <property type="entry name" value="Aminotransferase_I/II_large"/>
</dbReference>
<dbReference type="PANTHER" id="PTHR43525:SF1">
    <property type="entry name" value="PROTEIN MALY"/>
    <property type="match status" value="1"/>
</dbReference>
<dbReference type="AlphaFoldDB" id="A0A193LCN6"/>
<evidence type="ECO:0000256" key="1">
    <source>
        <dbReference type="ARBA" id="ARBA00001933"/>
    </source>
</evidence>
<feature type="signal peptide" evidence="6">
    <location>
        <begin position="1"/>
        <end position="34"/>
    </location>
</feature>
<dbReference type="EMBL" id="CP016268">
    <property type="protein sequence ID" value="ANO50272.1"/>
    <property type="molecule type" value="Genomic_DNA"/>
</dbReference>
<protein>
    <recommendedName>
        <fullName evidence="2">cysteine-S-conjugate beta-lyase</fullName>
        <ecNumber evidence="2">4.4.1.13</ecNumber>
    </recommendedName>
</protein>
<dbReference type="PANTHER" id="PTHR43525">
    <property type="entry name" value="PROTEIN MALY"/>
    <property type="match status" value="1"/>
</dbReference>
<organism evidence="8 9">
    <name type="scientific">Woeseia oceani</name>
    <dbReference type="NCBI Taxonomy" id="1548547"/>
    <lineage>
        <taxon>Bacteria</taxon>
        <taxon>Pseudomonadati</taxon>
        <taxon>Pseudomonadota</taxon>
        <taxon>Gammaproteobacteria</taxon>
        <taxon>Woeseiales</taxon>
        <taxon>Woeseiaceae</taxon>
        <taxon>Woeseia</taxon>
    </lineage>
</organism>
<dbReference type="GO" id="GO:0047804">
    <property type="term" value="F:cysteine-S-conjugate beta-lyase activity"/>
    <property type="evidence" value="ECO:0007669"/>
    <property type="project" value="UniProtKB-EC"/>
</dbReference>
<accession>A0A193LCN6</accession>
<feature type="chain" id="PRO_5008260045" description="cysteine-S-conjugate beta-lyase" evidence="6">
    <location>
        <begin position="35"/>
        <end position="455"/>
    </location>
</feature>
<evidence type="ECO:0000313" key="9">
    <source>
        <dbReference type="Proteomes" id="UP000092695"/>
    </source>
</evidence>
<evidence type="ECO:0000256" key="2">
    <source>
        <dbReference type="ARBA" id="ARBA00012224"/>
    </source>
</evidence>
<dbReference type="InterPro" id="IPR051798">
    <property type="entry name" value="Class-II_PLP-Dep_Aminotrans"/>
</dbReference>
<dbReference type="InterPro" id="IPR015422">
    <property type="entry name" value="PyrdxlP-dep_Trfase_small"/>
</dbReference>
<dbReference type="Gene3D" id="3.40.640.10">
    <property type="entry name" value="Type I PLP-dependent aspartate aminotransferase-like (Major domain)"/>
    <property type="match status" value="1"/>
</dbReference>
<keyword evidence="6" id="KW-0732">Signal</keyword>
<name>A0A193LCN6_9GAMM</name>
<feature type="domain" description="Aminotransferase class I/classII large" evidence="7">
    <location>
        <begin position="78"/>
        <end position="446"/>
    </location>
</feature>
<keyword evidence="3" id="KW-0663">Pyridoxal phosphate</keyword>
<dbReference type="STRING" id="1548547.BA177_02700"/>
<comment type="cofactor">
    <cofactor evidence="1">
        <name>pyridoxal 5'-phosphate</name>
        <dbReference type="ChEBI" id="CHEBI:597326"/>
    </cofactor>
</comment>
<evidence type="ECO:0000256" key="4">
    <source>
        <dbReference type="ARBA" id="ARBA00023239"/>
    </source>
</evidence>
<dbReference type="KEGG" id="woc:BA177_02700"/>
<dbReference type="GO" id="GO:0030170">
    <property type="term" value="F:pyridoxal phosphate binding"/>
    <property type="evidence" value="ECO:0007669"/>
    <property type="project" value="InterPro"/>
</dbReference>
<gene>
    <name evidence="8" type="ORF">BA177_02700</name>
</gene>
<keyword evidence="9" id="KW-1185">Reference proteome</keyword>
<evidence type="ECO:0000256" key="6">
    <source>
        <dbReference type="SAM" id="SignalP"/>
    </source>
</evidence>
<dbReference type="SUPFAM" id="SSF53383">
    <property type="entry name" value="PLP-dependent transferases"/>
    <property type="match status" value="1"/>
</dbReference>
<dbReference type="CDD" id="cd00609">
    <property type="entry name" value="AAT_like"/>
    <property type="match status" value="1"/>
</dbReference>
<comment type="similarity">
    <text evidence="5">Belongs to the class-II pyridoxal-phosphate-dependent aminotransferase family. MalY/PatB cystathionine beta-lyase subfamily.</text>
</comment>
<dbReference type="RefSeq" id="WP_068612533.1">
    <property type="nucleotide sequence ID" value="NZ_CP016268.1"/>
</dbReference>
<evidence type="ECO:0000256" key="3">
    <source>
        <dbReference type="ARBA" id="ARBA00022898"/>
    </source>
</evidence>
<evidence type="ECO:0000313" key="8">
    <source>
        <dbReference type="EMBL" id="ANO50272.1"/>
    </source>
</evidence>
<dbReference type="InterPro" id="IPR015424">
    <property type="entry name" value="PyrdxlP-dep_Trfase"/>
</dbReference>
<dbReference type="InterPro" id="IPR027619">
    <property type="entry name" value="C-S_lyase_PatB-like"/>
</dbReference>
<sequence>MAGQAELNRRTFLRNASLTALAAASGGAATTTYAAPGNSTTRKRKYDFDEPYNRIGSDCYKWDKQIELFDNRKIVAAMGIADMDFRTAPVITKALLERMQHENWGYAHVPPSFKESMITWNKRRYGVEIKPELLMTATGVNPALQSGLRAFAPPGSKVILQAPTYSSFYTTITGAGCAVEESPLKLVNGHYQMDFEDLERRIDHDTNVLILCNPQNPTGNCWSRDDLMTLGEICERRRVVVFADEIHCDFVTRGNQYTPFESLDNEAIVRNSVTFKSTSKSFNLAATKCAYLFSRNADYMERIKRTGHNQTVNTLGIIASEVAYNEAEDWLDQVVAYIDDNMDYAAEYIEKHVPHVSFRKPEGTYLAWLDVSSLSDKIDADKLAADANRSRESSMPVLHPEHMIERFLVEKAGVQINDGFRYGYGGGGRMRMNLATSRKLLQTALQNMSKATSSV</sequence>
<dbReference type="Proteomes" id="UP000092695">
    <property type="component" value="Chromosome"/>
</dbReference>
<keyword evidence="4" id="KW-0456">Lyase</keyword>
<dbReference type="InterPro" id="IPR006311">
    <property type="entry name" value="TAT_signal"/>
</dbReference>
<dbReference type="NCBIfam" id="TIGR04350">
    <property type="entry name" value="C_S_lyase_PatB"/>
    <property type="match status" value="1"/>
</dbReference>